<dbReference type="AlphaFoldDB" id="A0A6C0CK57"/>
<organism evidence="1">
    <name type="scientific">viral metagenome</name>
    <dbReference type="NCBI Taxonomy" id="1070528"/>
    <lineage>
        <taxon>unclassified sequences</taxon>
        <taxon>metagenomes</taxon>
        <taxon>organismal metagenomes</taxon>
    </lineage>
</organism>
<accession>A0A6C0CK57</accession>
<proteinExistence type="predicted"/>
<evidence type="ECO:0000313" key="1">
    <source>
        <dbReference type="EMBL" id="QHT04851.1"/>
    </source>
</evidence>
<sequence>MDVMFIIIDTGKSIILLQVMRKLKGVEIHDNVTCLRFENNRVFVWDYNDRIITKIYFESFGYLFIPCTLTPLTDYHLTHFAKYIGATIINKNKGGIVRFWN</sequence>
<name>A0A6C0CK57_9ZZZZ</name>
<protein>
    <submittedName>
        <fullName evidence="1">Uncharacterized protein</fullName>
    </submittedName>
</protein>
<dbReference type="EMBL" id="MN739440">
    <property type="protein sequence ID" value="QHT04851.1"/>
    <property type="molecule type" value="Genomic_DNA"/>
</dbReference>
<reference evidence="1" key="1">
    <citation type="journal article" date="2020" name="Nature">
        <title>Giant virus diversity and host interactions through global metagenomics.</title>
        <authorList>
            <person name="Schulz F."/>
            <person name="Roux S."/>
            <person name="Paez-Espino D."/>
            <person name="Jungbluth S."/>
            <person name="Walsh D.A."/>
            <person name="Denef V.J."/>
            <person name="McMahon K.D."/>
            <person name="Konstantinidis K.T."/>
            <person name="Eloe-Fadrosh E.A."/>
            <person name="Kyrpides N.C."/>
            <person name="Woyke T."/>
        </authorList>
    </citation>
    <scope>NUCLEOTIDE SEQUENCE</scope>
    <source>
        <strain evidence="1">GVMAG-M-3300021343-4</strain>
    </source>
</reference>